<dbReference type="VEuPathDB" id="VectorBase:AMEC012893"/>
<reference evidence="2" key="2">
    <citation type="submission" date="2020-05" db="UniProtKB">
        <authorList>
            <consortium name="EnsemblMetazoa"/>
        </authorList>
    </citation>
    <scope>IDENTIFICATION</scope>
    <source>
        <strain evidence="2">CM1001059</strain>
    </source>
</reference>
<dbReference type="Proteomes" id="UP000075902">
    <property type="component" value="Unassembled WGS sequence"/>
</dbReference>
<protein>
    <submittedName>
        <fullName evidence="2">Uncharacterized protein</fullName>
    </submittedName>
</protein>
<feature type="region of interest" description="Disordered" evidence="1">
    <location>
        <begin position="355"/>
        <end position="409"/>
    </location>
</feature>
<dbReference type="GO" id="GO:0032880">
    <property type="term" value="P:regulation of protein localization"/>
    <property type="evidence" value="ECO:0007669"/>
    <property type="project" value="TreeGrafter"/>
</dbReference>
<keyword evidence="3" id="KW-1185">Reference proteome</keyword>
<evidence type="ECO:0000313" key="2">
    <source>
        <dbReference type="EnsemblMetazoa" id="AMEC012893-PA"/>
    </source>
</evidence>
<feature type="compositionally biased region" description="Polar residues" evidence="1">
    <location>
        <begin position="208"/>
        <end position="220"/>
    </location>
</feature>
<name>A0A182U2U7_9DIPT</name>
<dbReference type="PANTHER" id="PTHR10398:SF2">
    <property type="entry name" value="AFADIN"/>
    <property type="match status" value="1"/>
</dbReference>
<dbReference type="STRING" id="34690.A0A182U2U7"/>
<feature type="region of interest" description="Disordered" evidence="1">
    <location>
        <begin position="192"/>
        <end position="237"/>
    </location>
</feature>
<reference evidence="3" key="1">
    <citation type="submission" date="2014-01" db="EMBL/GenBank/DDBJ databases">
        <title>The Genome Sequence of Anopheles melas CM1001059_A (V2).</title>
        <authorList>
            <consortium name="The Broad Institute Genomics Platform"/>
            <person name="Neafsey D.E."/>
            <person name="Besansky N."/>
            <person name="Howell P."/>
            <person name="Walton C."/>
            <person name="Young S.K."/>
            <person name="Zeng Q."/>
            <person name="Gargeya S."/>
            <person name="Fitzgerald M."/>
            <person name="Haas B."/>
            <person name="Abouelleil A."/>
            <person name="Allen A.W."/>
            <person name="Alvarado L."/>
            <person name="Arachchi H.M."/>
            <person name="Berlin A.M."/>
            <person name="Chapman S.B."/>
            <person name="Gainer-Dewar J."/>
            <person name="Goldberg J."/>
            <person name="Griggs A."/>
            <person name="Gujja S."/>
            <person name="Hansen M."/>
            <person name="Howarth C."/>
            <person name="Imamovic A."/>
            <person name="Ireland A."/>
            <person name="Larimer J."/>
            <person name="McCowan C."/>
            <person name="Murphy C."/>
            <person name="Pearson M."/>
            <person name="Poon T.W."/>
            <person name="Priest M."/>
            <person name="Roberts A."/>
            <person name="Saif S."/>
            <person name="Shea T."/>
            <person name="Sisk P."/>
            <person name="Sykes S."/>
            <person name="Wortman J."/>
            <person name="Nusbaum C."/>
            <person name="Birren B."/>
        </authorList>
    </citation>
    <scope>NUCLEOTIDE SEQUENCE [LARGE SCALE GENOMIC DNA]</scope>
    <source>
        <strain evidence="3">CM1001059</strain>
    </source>
</reference>
<evidence type="ECO:0000313" key="3">
    <source>
        <dbReference type="Proteomes" id="UP000075902"/>
    </source>
</evidence>
<feature type="compositionally biased region" description="Basic and acidic residues" evidence="1">
    <location>
        <begin position="85"/>
        <end position="96"/>
    </location>
</feature>
<organism evidence="2 3">
    <name type="scientific">Anopheles melas</name>
    <dbReference type="NCBI Taxonomy" id="34690"/>
    <lineage>
        <taxon>Eukaryota</taxon>
        <taxon>Metazoa</taxon>
        <taxon>Ecdysozoa</taxon>
        <taxon>Arthropoda</taxon>
        <taxon>Hexapoda</taxon>
        <taxon>Insecta</taxon>
        <taxon>Pterygota</taxon>
        <taxon>Neoptera</taxon>
        <taxon>Endopterygota</taxon>
        <taxon>Diptera</taxon>
        <taxon>Nematocera</taxon>
        <taxon>Culicoidea</taxon>
        <taxon>Culicidae</taxon>
        <taxon>Anophelinae</taxon>
        <taxon>Anopheles</taxon>
    </lineage>
</organism>
<sequence length="638" mass="69671">MNTPHPDGTIKLGQGKVTLSFLYGRNSPPIEQQQHHRTSCPDLSSIRQTPRQLKKQHNILRLLKQINNKLGDASDSESMTANEEDSGRRMSERDMTRVGTSSGDISKPPMPASSAGQQLLNSKSVPALHHVGNIAMPPGGVGNGGNVNGFMRDVQAQQSLRMNQMMAPSMPNIAHSVAGGSGAAPPQLNSNNAYSSAEPPKVGFYPTMPSQNKNLPQAGSNPWEREEKEKESELRREHVRAWRDQQIGELQSLPQRTPKQEEQLRTLMLERDFERRAMEEDQDYDNDMAPYGAKEHGNVQEVVRLAQSNAGGPLTAPMTKLKQVDIKTPAPDTLSITSSEHSSSVPSVSTTIANFQQQQQQQQGTGSGNAPPLIQPKSILKHNTNSSTPSSPSKGAAKTASFAHDGTNPAARSQLNLSEITANNTNANQMMSQMVHDMNQMNLSSNMTAMMGEDRENSEYGHPMGHEQQQQAMMNGGDNKRVSFHDEDAGNNNSPSTPMMAAGPAGYTQAGHLIGGSIGNESTGGSGELGTIMERPDPDRFIDETMPAMLHTPTTPDAENWNMQIQATPGVIGAQEVYRDPRTRRLAEQQQKQKSDAVPEKLSFKEKMKMFALESGENNTPKDKLKISRAQRDIDAVH</sequence>
<proteinExistence type="predicted"/>
<feature type="region of interest" description="Disordered" evidence="1">
    <location>
        <begin position="27"/>
        <end position="47"/>
    </location>
</feature>
<feature type="region of interest" description="Disordered" evidence="1">
    <location>
        <begin position="70"/>
        <end position="117"/>
    </location>
</feature>
<dbReference type="PANTHER" id="PTHR10398">
    <property type="entry name" value="AFADIN"/>
    <property type="match status" value="1"/>
</dbReference>
<dbReference type="EnsemblMetazoa" id="AMEC012893-RA">
    <property type="protein sequence ID" value="AMEC012893-PA"/>
    <property type="gene ID" value="AMEC012893"/>
</dbReference>
<feature type="compositionally biased region" description="Basic and acidic residues" evidence="1">
    <location>
        <begin position="620"/>
        <end position="638"/>
    </location>
</feature>
<feature type="region of interest" description="Disordered" evidence="1">
    <location>
        <begin position="612"/>
        <end position="638"/>
    </location>
</feature>
<evidence type="ECO:0000256" key="1">
    <source>
        <dbReference type="SAM" id="MobiDB-lite"/>
    </source>
</evidence>
<dbReference type="GO" id="GO:0005912">
    <property type="term" value="C:adherens junction"/>
    <property type="evidence" value="ECO:0007669"/>
    <property type="project" value="TreeGrafter"/>
</dbReference>
<dbReference type="AlphaFoldDB" id="A0A182U2U7"/>
<accession>A0A182U2U7</accession>
<feature type="compositionally biased region" description="Basic and acidic residues" evidence="1">
    <location>
        <begin position="223"/>
        <end position="237"/>
    </location>
</feature>
<dbReference type="GO" id="GO:0050839">
    <property type="term" value="F:cell adhesion molecule binding"/>
    <property type="evidence" value="ECO:0007669"/>
    <property type="project" value="TreeGrafter"/>
</dbReference>
<dbReference type="InterPro" id="IPR028842">
    <property type="entry name" value="Afadin"/>
</dbReference>
<feature type="compositionally biased region" description="Low complexity" evidence="1">
    <location>
        <begin position="383"/>
        <end position="393"/>
    </location>
</feature>